<reference evidence="2 3" key="1">
    <citation type="submission" date="2021-05" db="EMBL/GenBank/DDBJ databases">
        <title>Genome Assembly of Synthetic Allotetraploid Brassica napus Reveals Homoeologous Exchanges between Subgenomes.</title>
        <authorList>
            <person name="Davis J.T."/>
        </authorList>
    </citation>
    <scope>NUCLEOTIDE SEQUENCE [LARGE SCALE GENOMIC DNA]</scope>
    <source>
        <strain evidence="3">cv. Da-Ae</strain>
        <tissue evidence="2">Seedling</tissue>
    </source>
</reference>
<evidence type="ECO:0000313" key="3">
    <source>
        <dbReference type="Proteomes" id="UP000824890"/>
    </source>
</evidence>
<name>A0ABQ7YKQ0_BRANA</name>
<proteinExistence type="predicted"/>
<dbReference type="Proteomes" id="UP000824890">
    <property type="component" value="Unassembled WGS sequence"/>
</dbReference>
<evidence type="ECO:0000313" key="2">
    <source>
        <dbReference type="EMBL" id="KAH0867675.1"/>
    </source>
</evidence>
<dbReference type="EMBL" id="JAGKQM010000017">
    <property type="protein sequence ID" value="KAH0867675.1"/>
    <property type="molecule type" value="Genomic_DNA"/>
</dbReference>
<feature type="region of interest" description="Disordered" evidence="1">
    <location>
        <begin position="388"/>
        <end position="431"/>
    </location>
</feature>
<keyword evidence="3" id="KW-1185">Reference proteome</keyword>
<comment type="caution">
    <text evidence="2">The sequence shown here is derived from an EMBL/GenBank/DDBJ whole genome shotgun (WGS) entry which is preliminary data.</text>
</comment>
<gene>
    <name evidence="2" type="ORF">HID58_074697</name>
</gene>
<dbReference type="Gene3D" id="2.40.50.140">
    <property type="entry name" value="Nucleic acid-binding proteins"/>
    <property type="match status" value="1"/>
</dbReference>
<accession>A0ABQ7YKQ0</accession>
<sequence length="431" mass="48818">MAILFVSHKSPRKTPLMKRLELQCSPLKPPFKIPTALPHPPFALYLSSHLYPYLSYLRSYLPISCLRSLALYPNHVERDRNPHRRIFSSPPLPTSFTRTQRFHPAVSASSFLGCSQECQRRTRDPSWDRDADDRYGDYYRTWGTLAQGFIGQNRRNQYEKELHRGSIYTLTNYYASNRKVMYHVADQRLVICISHASAMSKDEEDIDDILRERFRVRSFSEFEANCDLRGDLHDVVGHLKLVDGQALHQRPVLCTNDDSASRKVMVHLQLKDGPVMNVYLWDEAAESFRLKFDGSAATPTVLLVTTINPKRLGGNLSHSKYEFLITHRQESNKENGGDAAEIEVPLPQCFIDAIGQTKKLRIKVAHYNFTSTRLSLTATKVVSAAELPPKNSPLKTTPVTEVENTELAESSGGGASAIDDQKKAKRAKRSG</sequence>
<protein>
    <submittedName>
        <fullName evidence="2">Uncharacterized protein</fullName>
    </submittedName>
</protein>
<dbReference type="InterPro" id="IPR012340">
    <property type="entry name" value="NA-bd_OB-fold"/>
</dbReference>
<organism evidence="2 3">
    <name type="scientific">Brassica napus</name>
    <name type="common">Rape</name>
    <dbReference type="NCBI Taxonomy" id="3708"/>
    <lineage>
        <taxon>Eukaryota</taxon>
        <taxon>Viridiplantae</taxon>
        <taxon>Streptophyta</taxon>
        <taxon>Embryophyta</taxon>
        <taxon>Tracheophyta</taxon>
        <taxon>Spermatophyta</taxon>
        <taxon>Magnoliopsida</taxon>
        <taxon>eudicotyledons</taxon>
        <taxon>Gunneridae</taxon>
        <taxon>Pentapetalae</taxon>
        <taxon>rosids</taxon>
        <taxon>malvids</taxon>
        <taxon>Brassicales</taxon>
        <taxon>Brassicaceae</taxon>
        <taxon>Brassiceae</taxon>
        <taxon>Brassica</taxon>
    </lineage>
</organism>
<evidence type="ECO:0000256" key="1">
    <source>
        <dbReference type="SAM" id="MobiDB-lite"/>
    </source>
</evidence>